<proteinExistence type="inferred from homology"/>
<keyword evidence="4 5" id="KW-0418">Kinase</keyword>
<keyword evidence="3" id="KW-0547">Nucleotide-binding</keyword>
<evidence type="ECO:0000256" key="2">
    <source>
        <dbReference type="ARBA" id="ARBA00022679"/>
    </source>
</evidence>
<reference evidence="9" key="2">
    <citation type="submission" date="2012-11" db="EMBL/GenBank/DDBJ databases">
        <authorList>
            <person name="Kuo A."/>
            <person name="Curtis B.A."/>
            <person name="Tanifuji G."/>
            <person name="Burki F."/>
            <person name="Gruber A."/>
            <person name="Irimia M."/>
            <person name="Maruyama S."/>
            <person name="Arias M.C."/>
            <person name="Ball S.G."/>
            <person name="Gile G.H."/>
            <person name="Hirakawa Y."/>
            <person name="Hopkins J.F."/>
            <person name="Rensing S.A."/>
            <person name="Schmutz J."/>
            <person name="Symeonidi A."/>
            <person name="Elias M."/>
            <person name="Eveleigh R.J."/>
            <person name="Herman E.K."/>
            <person name="Klute M.J."/>
            <person name="Nakayama T."/>
            <person name="Obornik M."/>
            <person name="Reyes-Prieto A."/>
            <person name="Armbrust E.V."/>
            <person name="Aves S.J."/>
            <person name="Beiko R.G."/>
            <person name="Coutinho P."/>
            <person name="Dacks J.B."/>
            <person name="Durnford D.G."/>
            <person name="Fast N.M."/>
            <person name="Green B.R."/>
            <person name="Grisdale C."/>
            <person name="Hempe F."/>
            <person name="Henrissat B."/>
            <person name="Hoppner M.P."/>
            <person name="Ishida K.-I."/>
            <person name="Kim E."/>
            <person name="Koreny L."/>
            <person name="Kroth P.G."/>
            <person name="Liu Y."/>
            <person name="Malik S.-B."/>
            <person name="Maier U.G."/>
            <person name="McRose D."/>
            <person name="Mock T."/>
            <person name="Neilson J.A."/>
            <person name="Onodera N.T."/>
            <person name="Poole A.M."/>
            <person name="Pritham E.J."/>
            <person name="Richards T.A."/>
            <person name="Rocap G."/>
            <person name="Roy S.W."/>
            <person name="Sarai C."/>
            <person name="Schaack S."/>
            <person name="Shirato S."/>
            <person name="Slamovits C.H."/>
            <person name="Spencer D.F."/>
            <person name="Suzuki S."/>
            <person name="Worden A.Z."/>
            <person name="Zauner S."/>
            <person name="Barry K."/>
            <person name="Bell C."/>
            <person name="Bharti A.K."/>
            <person name="Crow J.A."/>
            <person name="Grimwood J."/>
            <person name="Kramer R."/>
            <person name="Lindquist E."/>
            <person name="Lucas S."/>
            <person name="Salamov A."/>
            <person name="McFadden G.I."/>
            <person name="Lane C.E."/>
            <person name="Keeling P.J."/>
            <person name="Gray M.W."/>
            <person name="Grigoriev I.V."/>
            <person name="Archibald J.M."/>
        </authorList>
    </citation>
    <scope>NUCLEOTIDE SEQUENCE</scope>
    <source>
        <strain evidence="9">CCMP2712</strain>
    </source>
</reference>
<evidence type="ECO:0000256" key="1">
    <source>
        <dbReference type="ARBA" id="ARBA00004229"/>
    </source>
</evidence>
<feature type="region of interest" description="Disordered" evidence="6">
    <location>
        <begin position="299"/>
        <end position="358"/>
    </location>
</feature>
<dbReference type="KEGG" id="gtt:GUITHDRAFT_149523"/>
<feature type="compositionally biased region" description="Basic and acidic residues" evidence="6">
    <location>
        <begin position="130"/>
        <end position="141"/>
    </location>
</feature>
<dbReference type="EMBL" id="JH993378">
    <property type="protein sequence ID" value="EKX31057.1"/>
    <property type="molecule type" value="Genomic_DNA"/>
</dbReference>
<evidence type="ECO:0000256" key="6">
    <source>
        <dbReference type="SAM" id="MobiDB-lite"/>
    </source>
</evidence>
<dbReference type="Pfam" id="PF00406">
    <property type="entry name" value="ADK"/>
    <property type="match status" value="1"/>
</dbReference>
<feature type="region of interest" description="Disordered" evidence="6">
    <location>
        <begin position="130"/>
        <end position="159"/>
    </location>
</feature>
<evidence type="ECO:0000313" key="7">
    <source>
        <dbReference type="EMBL" id="EKX31057.1"/>
    </source>
</evidence>
<dbReference type="PaxDb" id="55529-EKX31057"/>
<comment type="similarity">
    <text evidence="5">Belongs to the adenylate kinase family.</text>
</comment>
<dbReference type="Proteomes" id="UP000011087">
    <property type="component" value="Unassembled WGS sequence"/>
</dbReference>
<evidence type="ECO:0000313" key="9">
    <source>
        <dbReference type="Proteomes" id="UP000011087"/>
    </source>
</evidence>
<sequence>MGCGSSKAAHAEAPQVKSGDEPEEVKDAEEPQVKSSDQAEEVKEQHKGGEQRIASPVNESPAVEEKVYVQAAIYGPPGSNKSNLCEQLAASIAQGGLGLRHFTMGEIQRMAIRGNTELGPKVKQAMAEKFKKDKDAKDKSFKGQPSGPSDELNAQKPENGWILDGYPTTMEQVKSLKEQGIDIQQAVIVVTPDAELVRLMTGRRMDLEESKIYHLEGIGGYEKPPEEVRQMSIPCIVTVDSWVDQIKDRLVQRKDDQEEKVLEKLNEYHAVFDQVENLFPQVFKVLQSQKTVSQKVYEETSEDKCGEELREAKDGKSGKDAKSNGNNHEKKVEIRSEGGDEAQNKKDPTRGEEDNNPV</sequence>
<dbReference type="STRING" id="905079.L1I4N5"/>
<organism evidence="7">
    <name type="scientific">Guillardia theta (strain CCMP2712)</name>
    <name type="common">Cryptophyte</name>
    <dbReference type="NCBI Taxonomy" id="905079"/>
    <lineage>
        <taxon>Eukaryota</taxon>
        <taxon>Cryptophyceae</taxon>
        <taxon>Pyrenomonadales</taxon>
        <taxon>Geminigeraceae</taxon>
        <taxon>Guillardia</taxon>
    </lineage>
</organism>
<dbReference type="HOGENOM" id="CLU_774897_0_0_1"/>
<dbReference type="GO" id="GO:0009507">
    <property type="term" value="C:chloroplast"/>
    <property type="evidence" value="ECO:0007669"/>
    <property type="project" value="UniProtKB-SubCell"/>
</dbReference>
<dbReference type="RefSeq" id="XP_005818037.1">
    <property type="nucleotide sequence ID" value="XM_005817980.1"/>
</dbReference>
<evidence type="ECO:0000313" key="8">
    <source>
        <dbReference type="EnsemblProtists" id="EKX31057"/>
    </source>
</evidence>
<dbReference type="EnsemblProtists" id="EKX31057">
    <property type="protein sequence ID" value="EKX31057"/>
    <property type="gene ID" value="GUITHDRAFT_149523"/>
</dbReference>
<dbReference type="InterPro" id="IPR027417">
    <property type="entry name" value="P-loop_NTPase"/>
</dbReference>
<dbReference type="PRINTS" id="PR00094">
    <property type="entry name" value="ADENYLTKNASE"/>
</dbReference>
<dbReference type="AlphaFoldDB" id="L1I4N5"/>
<dbReference type="InterPro" id="IPR000850">
    <property type="entry name" value="Adenylat/UMP-CMP_kin"/>
</dbReference>
<evidence type="ECO:0000256" key="3">
    <source>
        <dbReference type="ARBA" id="ARBA00022741"/>
    </source>
</evidence>
<reference evidence="8" key="3">
    <citation type="submission" date="2015-06" db="UniProtKB">
        <authorList>
            <consortium name="EnsemblProtists"/>
        </authorList>
    </citation>
    <scope>IDENTIFICATION</scope>
</reference>
<accession>L1I4N5</accession>
<protein>
    <recommendedName>
        <fullName evidence="10">Adenylate kinase</fullName>
    </recommendedName>
</protein>
<evidence type="ECO:0000256" key="4">
    <source>
        <dbReference type="ARBA" id="ARBA00022777"/>
    </source>
</evidence>
<reference evidence="7 9" key="1">
    <citation type="journal article" date="2012" name="Nature">
        <title>Algal genomes reveal evolutionary mosaicism and the fate of nucleomorphs.</title>
        <authorList>
            <consortium name="DOE Joint Genome Institute"/>
            <person name="Curtis B.A."/>
            <person name="Tanifuji G."/>
            <person name="Burki F."/>
            <person name="Gruber A."/>
            <person name="Irimia M."/>
            <person name="Maruyama S."/>
            <person name="Arias M.C."/>
            <person name="Ball S.G."/>
            <person name="Gile G.H."/>
            <person name="Hirakawa Y."/>
            <person name="Hopkins J.F."/>
            <person name="Kuo A."/>
            <person name="Rensing S.A."/>
            <person name="Schmutz J."/>
            <person name="Symeonidi A."/>
            <person name="Elias M."/>
            <person name="Eveleigh R.J."/>
            <person name="Herman E.K."/>
            <person name="Klute M.J."/>
            <person name="Nakayama T."/>
            <person name="Obornik M."/>
            <person name="Reyes-Prieto A."/>
            <person name="Armbrust E.V."/>
            <person name="Aves S.J."/>
            <person name="Beiko R.G."/>
            <person name="Coutinho P."/>
            <person name="Dacks J.B."/>
            <person name="Durnford D.G."/>
            <person name="Fast N.M."/>
            <person name="Green B.R."/>
            <person name="Grisdale C.J."/>
            <person name="Hempel F."/>
            <person name="Henrissat B."/>
            <person name="Hoppner M.P."/>
            <person name="Ishida K."/>
            <person name="Kim E."/>
            <person name="Koreny L."/>
            <person name="Kroth P.G."/>
            <person name="Liu Y."/>
            <person name="Malik S.B."/>
            <person name="Maier U.G."/>
            <person name="McRose D."/>
            <person name="Mock T."/>
            <person name="Neilson J.A."/>
            <person name="Onodera N.T."/>
            <person name="Poole A.M."/>
            <person name="Pritham E.J."/>
            <person name="Richards T.A."/>
            <person name="Rocap G."/>
            <person name="Roy S.W."/>
            <person name="Sarai C."/>
            <person name="Schaack S."/>
            <person name="Shirato S."/>
            <person name="Slamovits C.H."/>
            <person name="Spencer D.F."/>
            <person name="Suzuki S."/>
            <person name="Worden A.Z."/>
            <person name="Zauner S."/>
            <person name="Barry K."/>
            <person name="Bell C."/>
            <person name="Bharti A.K."/>
            <person name="Crow J.A."/>
            <person name="Grimwood J."/>
            <person name="Kramer R."/>
            <person name="Lindquist E."/>
            <person name="Lucas S."/>
            <person name="Salamov A."/>
            <person name="McFadden G.I."/>
            <person name="Lane C.E."/>
            <person name="Keeling P.J."/>
            <person name="Gray M.W."/>
            <person name="Grigoriev I.V."/>
            <person name="Archibald J.M."/>
        </authorList>
    </citation>
    <scope>NUCLEOTIDE SEQUENCE</scope>
    <source>
        <strain evidence="7 9">CCMP2712</strain>
    </source>
</reference>
<evidence type="ECO:0008006" key="10">
    <source>
        <dbReference type="Google" id="ProtNLM"/>
    </source>
</evidence>
<dbReference type="SUPFAM" id="SSF52540">
    <property type="entry name" value="P-loop containing nucleoside triphosphate hydrolases"/>
    <property type="match status" value="1"/>
</dbReference>
<gene>
    <name evidence="7" type="ORF">GUITHDRAFT_149523</name>
</gene>
<evidence type="ECO:0000256" key="5">
    <source>
        <dbReference type="RuleBase" id="RU003330"/>
    </source>
</evidence>
<dbReference type="GO" id="GO:0005524">
    <property type="term" value="F:ATP binding"/>
    <property type="evidence" value="ECO:0007669"/>
    <property type="project" value="InterPro"/>
</dbReference>
<feature type="region of interest" description="Disordered" evidence="6">
    <location>
        <begin position="1"/>
        <end position="62"/>
    </location>
</feature>
<feature type="compositionally biased region" description="Basic and acidic residues" evidence="6">
    <location>
        <begin position="40"/>
        <end position="50"/>
    </location>
</feature>
<dbReference type="GeneID" id="17287777"/>
<comment type="subcellular location">
    <subcellularLocation>
        <location evidence="1">Plastid</location>
        <location evidence="1">Chloroplast</location>
    </subcellularLocation>
</comment>
<dbReference type="GO" id="GO:0019205">
    <property type="term" value="F:nucleobase-containing compound kinase activity"/>
    <property type="evidence" value="ECO:0007669"/>
    <property type="project" value="InterPro"/>
</dbReference>
<dbReference type="GO" id="GO:0006139">
    <property type="term" value="P:nucleobase-containing compound metabolic process"/>
    <property type="evidence" value="ECO:0007669"/>
    <property type="project" value="InterPro"/>
</dbReference>
<name>L1I4N5_GUITC</name>
<keyword evidence="9" id="KW-1185">Reference proteome</keyword>
<dbReference type="Gene3D" id="3.40.50.300">
    <property type="entry name" value="P-loop containing nucleotide triphosphate hydrolases"/>
    <property type="match status" value="1"/>
</dbReference>
<keyword evidence="2 5" id="KW-0808">Transferase</keyword>
<dbReference type="PANTHER" id="PTHR23359">
    <property type="entry name" value="NUCLEOTIDE KINASE"/>
    <property type="match status" value="1"/>
</dbReference>
<dbReference type="eggNOG" id="KOG3078">
    <property type="taxonomic scope" value="Eukaryota"/>
</dbReference>
<dbReference type="OrthoDB" id="439792at2759"/>